<gene>
    <name evidence="1" type="ORF">BDP27DRAFT_1362447</name>
</gene>
<dbReference type="GO" id="GO:0005737">
    <property type="term" value="C:cytoplasm"/>
    <property type="evidence" value="ECO:0007669"/>
    <property type="project" value="TreeGrafter"/>
</dbReference>
<sequence>MVSIVERTRLEGGHNVGRDSARYCMHKDEQKEDEAQILGTGVPVGRAQKKMGPRQLDSQCWRVEQVPAGGKLVHKESGSKSEETAHILTTLGEHPIDVLNIGFGLGIIGTLFQSLPVPPATHTMVEPHPDVLQRMKEHSWYQKPGVKILECSTKLLFYDVYSHLAELHLDDVGVDVQWKDVNLFNERVFSCAFVSTSGGQHGKILGSIKYQALLDGTVLVILLLRLSIIR</sequence>
<dbReference type="InterPro" id="IPR051038">
    <property type="entry name" value="RMT2/GAMT_Mtase"/>
</dbReference>
<reference evidence="1" key="1">
    <citation type="submission" date="2020-11" db="EMBL/GenBank/DDBJ databases">
        <authorList>
            <consortium name="DOE Joint Genome Institute"/>
            <person name="Ahrendt S."/>
            <person name="Riley R."/>
            <person name="Andreopoulos W."/>
            <person name="Labutti K."/>
            <person name="Pangilinan J."/>
            <person name="Ruiz-Duenas F.J."/>
            <person name="Barrasa J.M."/>
            <person name="Sanchez-Garcia M."/>
            <person name="Camarero S."/>
            <person name="Miyauchi S."/>
            <person name="Serrano A."/>
            <person name="Linde D."/>
            <person name="Babiker R."/>
            <person name="Drula E."/>
            <person name="Ayuso-Fernandez I."/>
            <person name="Pacheco R."/>
            <person name="Padilla G."/>
            <person name="Ferreira P."/>
            <person name="Barriuso J."/>
            <person name="Kellner H."/>
            <person name="Castanera R."/>
            <person name="Alfaro M."/>
            <person name="Ramirez L."/>
            <person name="Pisabarro A.G."/>
            <person name="Kuo A."/>
            <person name="Tritt A."/>
            <person name="Lipzen A."/>
            <person name="He G."/>
            <person name="Yan M."/>
            <person name="Ng V."/>
            <person name="Cullen D."/>
            <person name="Martin F."/>
            <person name="Rosso M.-N."/>
            <person name="Henrissat B."/>
            <person name="Hibbett D."/>
            <person name="Martinez A.T."/>
            <person name="Grigoriev I.V."/>
        </authorList>
    </citation>
    <scope>NUCLEOTIDE SEQUENCE</scope>
    <source>
        <strain evidence="1">AH 40177</strain>
    </source>
</reference>
<dbReference type="PANTHER" id="PTHR32379:SF1">
    <property type="entry name" value="GUANIDINOACETATE N-METHYLTRANSFERASE"/>
    <property type="match status" value="1"/>
</dbReference>
<protein>
    <submittedName>
        <fullName evidence="1">Uncharacterized protein</fullName>
    </submittedName>
</protein>
<dbReference type="Proteomes" id="UP000772434">
    <property type="component" value="Unassembled WGS sequence"/>
</dbReference>
<dbReference type="InterPro" id="IPR029063">
    <property type="entry name" value="SAM-dependent_MTases_sf"/>
</dbReference>
<keyword evidence="2" id="KW-1185">Reference proteome</keyword>
<dbReference type="GO" id="GO:0019702">
    <property type="term" value="F:protein arginine N5-methyltransferase activity"/>
    <property type="evidence" value="ECO:0007669"/>
    <property type="project" value="TreeGrafter"/>
</dbReference>
<dbReference type="PANTHER" id="PTHR32379">
    <property type="entry name" value="GUANIDINOACETATE N-METHYLTRANSFERASE"/>
    <property type="match status" value="1"/>
</dbReference>
<proteinExistence type="predicted"/>
<comment type="caution">
    <text evidence="1">The sequence shown here is derived from an EMBL/GenBank/DDBJ whole genome shotgun (WGS) entry which is preliminary data.</text>
</comment>
<accession>A0A9P5U922</accession>
<dbReference type="OrthoDB" id="19014at2759"/>
<dbReference type="Gene3D" id="3.40.50.150">
    <property type="entry name" value="Vaccinia Virus protein VP39"/>
    <property type="match status" value="1"/>
</dbReference>
<dbReference type="EMBL" id="JADNRY010000039">
    <property type="protein sequence ID" value="KAF9070561.1"/>
    <property type="molecule type" value="Genomic_DNA"/>
</dbReference>
<evidence type="ECO:0000313" key="2">
    <source>
        <dbReference type="Proteomes" id="UP000772434"/>
    </source>
</evidence>
<organism evidence="1 2">
    <name type="scientific">Rhodocollybia butyracea</name>
    <dbReference type="NCBI Taxonomy" id="206335"/>
    <lineage>
        <taxon>Eukaryota</taxon>
        <taxon>Fungi</taxon>
        <taxon>Dikarya</taxon>
        <taxon>Basidiomycota</taxon>
        <taxon>Agaricomycotina</taxon>
        <taxon>Agaricomycetes</taxon>
        <taxon>Agaricomycetidae</taxon>
        <taxon>Agaricales</taxon>
        <taxon>Marasmiineae</taxon>
        <taxon>Omphalotaceae</taxon>
        <taxon>Rhodocollybia</taxon>
    </lineage>
</organism>
<name>A0A9P5U922_9AGAR</name>
<evidence type="ECO:0000313" key="1">
    <source>
        <dbReference type="EMBL" id="KAF9070561.1"/>
    </source>
</evidence>
<dbReference type="SUPFAM" id="SSF53335">
    <property type="entry name" value="S-adenosyl-L-methionine-dependent methyltransferases"/>
    <property type="match status" value="1"/>
</dbReference>
<dbReference type="AlphaFoldDB" id="A0A9P5U922"/>
<dbReference type="GO" id="GO:0005634">
    <property type="term" value="C:nucleus"/>
    <property type="evidence" value="ECO:0007669"/>
    <property type="project" value="TreeGrafter"/>
</dbReference>